<name>A0A8H7QQ00_9FUNG</name>
<dbReference type="Gene3D" id="3.30.460.10">
    <property type="entry name" value="Beta Polymerase, domain 2"/>
    <property type="match status" value="2"/>
</dbReference>
<dbReference type="GO" id="GO:0010605">
    <property type="term" value="P:negative regulation of macromolecule metabolic process"/>
    <property type="evidence" value="ECO:0007669"/>
    <property type="project" value="UniProtKB-ARBA"/>
</dbReference>
<dbReference type="EMBL" id="JAEPRD010000167">
    <property type="protein sequence ID" value="KAG2195583.1"/>
    <property type="molecule type" value="Genomic_DNA"/>
</dbReference>
<dbReference type="AlphaFoldDB" id="A0A8H7QQ00"/>
<comment type="caution">
    <text evidence="2">The sequence shown here is derived from an EMBL/GenBank/DDBJ whole genome shotgun (WGS) entry which is preliminary data.</text>
</comment>
<dbReference type="SUPFAM" id="SSF81631">
    <property type="entry name" value="PAP/OAS1 substrate-binding domain"/>
    <property type="match status" value="2"/>
</dbReference>
<evidence type="ECO:0000259" key="1">
    <source>
        <dbReference type="Pfam" id="PF22600"/>
    </source>
</evidence>
<dbReference type="SUPFAM" id="SSF81301">
    <property type="entry name" value="Nucleotidyltransferase"/>
    <property type="match status" value="2"/>
</dbReference>
<gene>
    <name evidence="2" type="ORF">INT47_001330</name>
</gene>
<dbReference type="GO" id="GO:0031123">
    <property type="term" value="P:RNA 3'-end processing"/>
    <property type="evidence" value="ECO:0007669"/>
    <property type="project" value="TreeGrafter"/>
</dbReference>
<dbReference type="CDD" id="cd05402">
    <property type="entry name" value="NT_PAP_TUTase"/>
    <property type="match status" value="2"/>
</dbReference>
<dbReference type="InterPro" id="IPR043519">
    <property type="entry name" value="NT_sf"/>
</dbReference>
<dbReference type="GO" id="GO:0016779">
    <property type="term" value="F:nucleotidyltransferase activity"/>
    <property type="evidence" value="ECO:0007669"/>
    <property type="project" value="UniProtKB-ARBA"/>
</dbReference>
<sequence>MAMTNESYVHRNEIRSKLNTMLNNSWFNRGLQVSTFGSTATGLGTVNADLDLCISGPCFQPLDDPIKLKKTEGSIYNMTFLARKLRKIGMRQVKPITAAHVPICKFRDPRFKINCDINTNNLDGIENTNMIIQYMHLDTRIRPVLFALKLFIEAKEINNTLHYLMYVQEPPVIPCLQNLSLKSCITGTCNNNEKRTIQGRDVRYHSCIRVVNTMAPQFDSKTVSQDNDPTLWYGKNTKNVGDLMLELFAWMSNPFNLVKPMSLTINGHIHLPWGWKGSQVVFPDPFDPDRNIAMDFQQAIKVIKECQVFANQCSMANDPHVKVASIKTLVDMLSRRLPDDLIQILTEYGTLDGFITNAKLELNHDDVQFMFDWDFQVMTQTLYQEKQLPEINHDGTSLLVIDNHHVGGLVTSAPQVYQSDFEKEIIQLTESLAITPESYAIRAEIRKKIGAMLNKVWRNKDLRVSTFGSTSTGLATADADIDLCISGPVLGSDYHGGSLQRVAGSVYNMNFLASKLREIGMDHVIAINEATVPICKFRDPEFNLYCDINTNNLMGIENTNLIIQYMHLDSRVRPFLFALKLFIKTKDINNCNTKGFMCSYTFILMGLHFLMFVQNPPVIPCLQELRNATCTSADCNSRQRRRVADHLVAYHDCVRVVNTVTDLYNSKTTSPETNPTIWYGRNSKNVGDLVLELFTWMSQTSNLLKPMSLATSARVGRLTGWRKHDAVFPDPFVSTRNVAGSCTAIGAKVICQEFRQACNKLNQGLTFKDTLSKNGLVYRPVDPKSMNYRFGHRS</sequence>
<accession>A0A8H7QQ00</accession>
<dbReference type="InterPro" id="IPR054708">
    <property type="entry name" value="MTPAP-like_central"/>
</dbReference>
<dbReference type="OrthoDB" id="2274644at2759"/>
<feature type="domain" description="Poly(A) RNA polymerase mitochondrial-like central palm" evidence="1">
    <location>
        <begin position="422"/>
        <end position="566"/>
    </location>
</feature>
<dbReference type="Proteomes" id="UP000603453">
    <property type="component" value="Unassembled WGS sequence"/>
</dbReference>
<feature type="domain" description="Poly(A) RNA polymerase mitochondrial-like central palm" evidence="1">
    <location>
        <begin position="3"/>
        <end position="135"/>
    </location>
</feature>
<proteinExistence type="predicted"/>
<reference evidence="2" key="1">
    <citation type="submission" date="2020-12" db="EMBL/GenBank/DDBJ databases">
        <title>Metabolic potential, ecology and presence of endohyphal bacteria is reflected in genomic diversity of Mucoromycotina.</title>
        <authorList>
            <person name="Muszewska A."/>
            <person name="Okrasinska A."/>
            <person name="Steczkiewicz K."/>
            <person name="Drgas O."/>
            <person name="Orlowska M."/>
            <person name="Perlinska-Lenart U."/>
            <person name="Aleksandrzak-Piekarczyk T."/>
            <person name="Szatraj K."/>
            <person name="Zielenkiewicz U."/>
            <person name="Pilsyk S."/>
            <person name="Malc E."/>
            <person name="Mieczkowski P."/>
            <person name="Kruszewska J.S."/>
            <person name="Biernat P."/>
            <person name="Pawlowska J."/>
        </authorList>
    </citation>
    <scope>NUCLEOTIDE SEQUENCE</scope>
    <source>
        <strain evidence="2">WA0000017839</strain>
    </source>
</reference>
<dbReference type="PANTHER" id="PTHR12271:SF40">
    <property type="entry name" value="POLY(A) RNA POLYMERASE GLD2"/>
    <property type="match status" value="1"/>
</dbReference>
<keyword evidence="3" id="KW-1185">Reference proteome</keyword>
<dbReference type="Pfam" id="PF22600">
    <property type="entry name" value="MTPAP-like_central"/>
    <property type="match status" value="2"/>
</dbReference>
<dbReference type="Gene3D" id="1.10.1410.10">
    <property type="match status" value="2"/>
</dbReference>
<evidence type="ECO:0000313" key="3">
    <source>
        <dbReference type="Proteomes" id="UP000603453"/>
    </source>
</evidence>
<protein>
    <recommendedName>
        <fullName evidence="1">Poly(A) RNA polymerase mitochondrial-like central palm domain-containing protein</fullName>
    </recommendedName>
</protein>
<evidence type="ECO:0000313" key="2">
    <source>
        <dbReference type="EMBL" id="KAG2195583.1"/>
    </source>
</evidence>
<organism evidence="2 3">
    <name type="scientific">Mucor saturninus</name>
    <dbReference type="NCBI Taxonomy" id="64648"/>
    <lineage>
        <taxon>Eukaryota</taxon>
        <taxon>Fungi</taxon>
        <taxon>Fungi incertae sedis</taxon>
        <taxon>Mucoromycota</taxon>
        <taxon>Mucoromycotina</taxon>
        <taxon>Mucoromycetes</taxon>
        <taxon>Mucorales</taxon>
        <taxon>Mucorineae</taxon>
        <taxon>Mucoraceae</taxon>
        <taxon>Mucor</taxon>
    </lineage>
</organism>
<dbReference type="PANTHER" id="PTHR12271">
    <property type="entry name" value="POLY A POLYMERASE CID PAP -RELATED"/>
    <property type="match status" value="1"/>
</dbReference>